<comment type="caution">
    <text evidence="2">The sequence shown here is derived from an EMBL/GenBank/DDBJ whole genome shotgun (WGS) entry which is preliminary data.</text>
</comment>
<evidence type="ECO:0000313" key="3">
    <source>
        <dbReference type="Proteomes" id="UP000664417"/>
    </source>
</evidence>
<reference evidence="2" key="1">
    <citation type="submission" date="2021-03" db="EMBL/GenBank/DDBJ databases">
        <authorList>
            <person name="Wang G."/>
        </authorList>
    </citation>
    <scope>NUCLEOTIDE SEQUENCE</scope>
    <source>
        <strain evidence="2">KCTC 12899</strain>
    </source>
</reference>
<proteinExistence type="predicted"/>
<feature type="signal peptide" evidence="1">
    <location>
        <begin position="1"/>
        <end position="21"/>
    </location>
</feature>
<name>A0A8J7QCE6_9BACT</name>
<dbReference type="Proteomes" id="UP000664417">
    <property type="component" value="Unassembled WGS sequence"/>
</dbReference>
<organism evidence="2 3">
    <name type="scientific">Acanthopleuribacter pedis</name>
    <dbReference type="NCBI Taxonomy" id="442870"/>
    <lineage>
        <taxon>Bacteria</taxon>
        <taxon>Pseudomonadati</taxon>
        <taxon>Acidobacteriota</taxon>
        <taxon>Holophagae</taxon>
        <taxon>Acanthopleuribacterales</taxon>
        <taxon>Acanthopleuribacteraceae</taxon>
        <taxon>Acanthopleuribacter</taxon>
    </lineage>
</organism>
<dbReference type="RefSeq" id="WP_207861870.1">
    <property type="nucleotide sequence ID" value="NZ_JAFREP010000029.1"/>
</dbReference>
<evidence type="ECO:0000256" key="1">
    <source>
        <dbReference type="SAM" id="SignalP"/>
    </source>
</evidence>
<protein>
    <recommendedName>
        <fullName evidence="4">Tetratricopeptide repeat protein</fullName>
    </recommendedName>
</protein>
<dbReference type="InterPro" id="IPR011990">
    <property type="entry name" value="TPR-like_helical_dom_sf"/>
</dbReference>
<evidence type="ECO:0008006" key="4">
    <source>
        <dbReference type="Google" id="ProtNLM"/>
    </source>
</evidence>
<dbReference type="AlphaFoldDB" id="A0A8J7QCE6"/>
<dbReference type="EMBL" id="JAFREP010000029">
    <property type="protein sequence ID" value="MBO1321897.1"/>
    <property type="molecule type" value="Genomic_DNA"/>
</dbReference>
<evidence type="ECO:0000313" key="2">
    <source>
        <dbReference type="EMBL" id="MBO1321897.1"/>
    </source>
</evidence>
<accession>A0A8J7QCE6</accession>
<gene>
    <name evidence="2" type="ORF">J3U88_25680</name>
</gene>
<dbReference type="Gene3D" id="1.25.40.10">
    <property type="entry name" value="Tetratricopeptide repeat domain"/>
    <property type="match status" value="2"/>
</dbReference>
<keyword evidence="3" id="KW-1185">Reference proteome</keyword>
<dbReference type="SUPFAM" id="SSF48452">
    <property type="entry name" value="TPR-like"/>
    <property type="match status" value="1"/>
</dbReference>
<feature type="chain" id="PRO_5035195379" description="Tetratricopeptide repeat protein" evidence="1">
    <location>
        <begin position="22"/>
        <end position="304"/>
    </location>
</feature>
<sequence>MKLRRVLLVLCPFFVWNNVFAQPEFEVNEPRPYTTGMEIARKYGAKVAHGYFNDCHEQTSNDMCFYGVAYTWYMMGEHDKSIEMVKYMLANTTLPDNIAGHCWALMGGNLIYLRKFEQAQEPLLKALEFYKKANQPVNQFRVLVQLGNGKLRSGKLEAADAYFERAVLVGISEEMSREYLYSLRAISAYTRGNVEMAISYAELSYAEYERIKNYRGMIDAKSYIGFYLYELGREEEAKTFLQQANQMTEDYQTGPVTWTVLVNAYINKCEEPENTRKLIDAKLKGEKGTFLLRFKHLIESKECP</sequence>
<keyword evidence="1" id="KW-0732">Signal</keyword>